<name>A0ABM8W3G7_GIGMA</name>
<gene>
    <name evidence="5" type="ORF">GMARGA_LOCUS2875</name>
</gene>
<dbReference type="Proteomes" id="UP000789901">
    <property type="component" value="Unassembled WGS sequence"/>
</dbReference>
<dbReference type="InterPro" id="IPR000218">
    <property type="entry name" value="Ribosomal_uL14"/>
</dbReference>
<dbReference type="PANTHER" id="PTHR11761:SF3">
    <property type="entry name" value="LARGE RIBOSOMAL SUBUNIT PROTEIN UL14M"/>
    <property type="match status" value="1"/>
</dbReference>
<accession>A0ABM8W3G7</accession>
<keyword evidence="2 4" id="KW-0689">Ribosomal protein</keyword>
<feature type="non-terminal residue" evidence="5">
    <location>
        <position position="501"/>
    </location>
</feature>
<dbReference type="SUPFAM" id="SSF50193">
    <property type="entry name" value="Ribosomal protein L14"/>
    <property type="match status" value="1"/>
</dbReference>
<sequence length="501" mass="57663">MIQLKTILNVIDNSGAILAECIRVAHGGRYGRIVIKKARPISPITEKPSSGSAANPATKLLIRKGEVKKALIVRTRKETRRPDGRYIKFDDNACILLNNRLEPLATRVLGVVGNELRNATKLPEWRPIKCLYNAESLINEYKIKANKAVQCQAERKAREGESQQIVNAIHKNDVHSNSQKLSTEFVIGTIYKSDSEMADVEYVFDQRDQRDKLLIGIGECLSNVKIKYVLKNDCVSKNHLRNSILVKHDDTPLINRKYREENSKKLKPIELTESTQKELDIKKIDSYYLFNSHSLSHHLLSQTFQYKHGIISCFLVFPNSQRTCITLKISPHPKEKFIIIPKTINNVKPFSLHSYYRPLPCQTVKDEIAYLIKMVICANKYNELPEMCKTQPYIGIYGNKKIFEVQEMTTAVKALGGIHDKRFESNNIDYVLSSIHLKSLYNLGRFDYFDGNEFPISQDDVSVHSLYNIMLRMHKIYTRYFRHFVIVQDESEVNESNIQIP</sequence>
<evidence type="ECO:0000256" key="1">
    <source>
        <dbReference type="ARBA" id="ARBA00010745"/>
    </source>
</evidence>
<dbReference type="Pfam" id="PF00238">
    <property type="entry name" value="Ribosomal_L14"/>
    <property type="match status" value="1"/>
</dbReference>
<comment type="similarity">
    <text evidence="1 4">Belongs to the universal ribosomal protein uL14 family.</text>
</comment>
<proteinExistence type="inferred from homology"/>
<evidence type="ECO:0000256" key="4">
    <source>
        <dbReference type="RuleBase" id="RU003949"/>
    </source>
</evidence>
<dbReference type="SMART" id="SM01374">
    <property type="entry name" value="Ribosomal_L14"/>
    <property type="match status" value="1"/>
</dbReference>
<dbReference type="CDD" id="cd00337">
    <property type="entry name" value="Ribosomal_uL14"/>
    <property type="match status" value="1"/>
</dbReference>
<dbReference type="PANTHER" id="PTHR11761">
    <property type="entry name" value="50S/60S RIBOSOMAL PROTEIN L14/L23"/>
    <property type="match status" value="1"/>
</dbReference>
<dbReference type="InterPro" id="IPR036853">
    <property type="entry name" value="Ribosomal_uL14_sf"/>
</dbReference>
<organism evidence="5 6">
    <name type="scientific">Gigaspora margarita</name>
    <dbReference type="NCBI Taxonomy" id="4874"/>
    <lineage>
        <taxon>Eukaryota</taxon>
        <taxon>Fungi</taxon>
        <taxon>Fungi incertae sedis</taxon>
        <taxon>Mucoromycota</taxon>
        <taxon>Glomeromycotina</taxon>
        <taxon>Glomeromycetes</taxon>
        <taxon>Diversisporales</taxon>
        <taxon>Gigasporaceae</taxon>
        <taxon>Gigaspora</taxon>
    </lineage>
</organism>
<dbReference type="Gene3D" id="2.40.150.20">
    <property type="entry name" value="Ribosomal protein L14"/>
    <property type="match status" value="1"/>
</dbReference>
<evidence type="ECO:0000313" key="5">
    <source>
        <dbReference type="EMBL" id="CAG8515031.1"/>
    </source>
</evidence>
<protein>
    <submittedName>
        <fullName evidence="5">30159_t:CDS:1</fullName>
    </submittedName>
</protein>
<evidence type="ECO:0000313" key="6">
    <source>
        <dbReference type="Proteomes" id="UP000789901"/>
    </source>
</evidence>
<reference evidence="5 6" key="1">
    <citation type="submission" date="2021-06" db="EMBL/GenBank/DDBJ databases">
        <authorList>
            <person name="Kallberg Y."/>
            <person name="Tangrot J."/>
            <person name="Rosling A."/>
        </authorList>
    </citation>
    <scope>NUCLEOTIDE SEQUENCE [LARGE SCALE GENOMIC DNA]</scope>
    <source>
        <strain evidence="5 6">120-4 pot B 10/14</strain>
    </source>
</reference>
<keyword evidence="6" id="KW-1185">Reference proteome</keyword>
<evidence type="ECO:0000256" key="2">
    <source>
        <dbReference type="ARBA" id="ARBA00022980"/>
    </source>
</evidence>
<dbReference type="HAMAP" id="MF_01367">
    <property type="entry name" value="Ribosomal_uL14"/>
    <property type="match status" value="1"/>
</dbReference>
<evidence type="ECO:0000256" key="3">
    <source>
        <dbReference type="ARBA" id="ARBA00023274"/>
    </source>
</evidence>
<comment type="caution">
    <text evidence="5">The sequence shown here is derived from an EMBL/GenBank/DDBJ whole genome shotgun (WGS) entry which is preliminary data.</text>
</comment>
<keyword evidence="3 4" id="KW-0687">Ribonucleoprotein</keyword>
<dbReference type="EMBL" id="CAJVQB010000961">
    <property type="protein sequence ID" value="CAG8515031.1"/>
    <property type="molecule type" value="Genomic_DNA"/>
</dbReference>